<dbReference type="Pfam" id="PF14903">
    <property type="entry name" value="WG_beta_rep"/>
    <property type="match status" value="1"/>
</dbReference>
<sequence>MESSGGYIDSSGKAIIPEKYEDAGDFSEGMAPVKINGLYGYIDETGNVKINAQFQAAESFQNGLAPVKIKGKYGFIDQTGKFIVSAKYSYFGENSSQISQAYDDVMNPVYINRDGKQLNVLDSSGKEYRLLTMMGSHVELNGKYLNVPVNSGTSENDSWIGITSIIKYLGGTYDYDANSNKLTIQIDNQNIELQNNSNEIIINGEKRVLLSSVSSINNSLMLTVQDMSELIHAKLKFESYLDTNVVDDVVQSTGIFKEFDIVKEEVNAVYYQYPAFDIAGEIGTRDPFFIWGSASSDYASPSHEAQINLNNIKILDPDESVIQNGYYTGGTHYFKYKTYGTGIFGQQVDVYVFGSAPAEVVAADKKLASKQKELDDYKNSLLQSVTEKYAALINEQPSNPSILIRYALALEELNYYFNDVNIQQQLQSKLNQADQLSEFSSTFYDLHIAERYLSEEHITQLYREVATNDPYIIINHAVTPEQKYYAAQALLGWGHLESLTKTYLQEASQSSNQKIGAAAKQLLIDLGW</sequence>
<dbReference type="PANTHER" id="PTHR37841">
    <property type="entry name" value="GLR2918 PROTEIN"/>
    <property type="match status" value="1"/>
</dbReference>
<dbReference type="SUPFAM" id="SSF55383">
    <property type="entry name" value="Copper amine oxidase, domain N"/>
    <property type="match status" value="1"/>
</dbReference>
<evidence type="ECO:0000313" key="2">
    <source>
        <dbReference type="EMBL" id="MDP5277004.1"/>
    </source>
</evidence>
<comment type="caution">
    <text evidence="2">The sequence shown here is derived from an EMBL/GenBank/DDBJ whole genome shotgun (WGS) entry which is preliminary data.</text>
</comment>
<evidence type="ECO:0000259" key="1">
    <source>
        <dbReference type="Pfam" id="PF07833"/>
    </source>
</evidence>
<dbReference type="Proteomes" id="UP001231941">
    <property type="component" value="Unassembled WGS sequence"/>
</dbReference>
<proteinExistence type="predicted"/>
<dbReference type="InterPro" id="IPR032774">
    <property type="entry name" value="WG_beta_rep"/>
</dbReference>
<name>A0ABT9J7S1_9BACL</name>
<dbReference type="EMBL" id="JAVAMP010000022">
    <property type="protein sequence ID" value="MDP5277004.1"/>
    <property type="molecule type" value="Genomic_DNA"/>
</dbReference>
<dbReference type="InterPro" id="IPR036582">
    <property type="entry name" value="Mao_N_sf"/>
</dbReference>
<dbReference type="PANTHER" id="PTHR37841:SF1">
    <property type="entry name" value="DUF3298 DOMAIN-CONTAINING PROTEIN"/>
    <property type="match status" value="1"/>
</dbReference>
<dbReference type="Gene3D" id="3.30.457.10">
    <property type="entry name" value="Copper amine oxidase-like, N-terminal domain"/>
    <property type="match status" value="1"/>
</dbReference>
<evidence type="ECO:0000313" key="3">
    <source>
        <dbReference type="Proteomes" id="UP001231941"/>
    </source>
</evidence>
<dbReference type="Pfam" id="PF07833">
    <property type="entry name" value="Cu_amine_oxidN1"/>
    <property type="match status" value="1"/>
</dbReference>
<dbReference type="RefSeq" id="WP_305994306.1">
    <property type="nucleotide sequence ID" value="NZ_JAVAMP010000022.1"/>
</dbReference>
<dbReference type="SUPFAM" id="SSF69360">
    <property type="entry name" value="Cell wall binding repeat"/>
    <property type="match status" value="1"/>
</dbReference>
<organism evidence="2 3">
    <name type="scientific">Chengkuizengella axinellae</name>
    <dbReference type="NCBI Taxonomy" id="3064388"/>
    <lineage>
        <taxon>Bacteria</taxon>
        <taxon>Bacillati</taxon>
        <taxon>Bacillota</taxon>
        <taxon>Bacilli</taxon>
        <taxon>Bacillales</taxon>
        <taxon>Paenibacillaceae</taxon>
        <taxon>Chengkuizengella</taxon>
    </lineage>
</organism>
<dbReference type="InterPro" id="IPR012854">
    <property type="entry name" value="Cu_amine_oxidase-like_N"/>
</dbReference>
<reference evidence="2 3" key="1">
    <citation type="submission" date="2023-08" db="EMBL/GenBank/DDBJ databases">
        <authorList>
            <person name="Park J.-S."/>
        </authorList>
    </citation>
    <scope>NUCLEOTIDE SEQUENCE [LARGE SCALE GENOMIC DNA]</scope>
    <source>
        <strain evidence="2 3">2205SS18-9</strain>
    </source>
</reference>
<gene>
    <name evidence="2" type="ORF">Q5Y73_23175</name>
</gene>
<feature type="domain" description="Copper amine oxidase-like N-terminal" evidence="1">
    <location>
        <begin position="140"/>
        <end position="238"/>
    </location>
</feature>
<keyword evidence="3" id="KW-1185">Reference proteome</keyword>
<accession>A0ABT9J7S1</accession>
<protein>
    <submittedName>
        <fullName evidence="2">WG repeat-containing protein</fullName>
    </submittedName>
</protein>